<evidence type="ECO:0000313" key="4">
    <source>
        <dbReference type="Proteomes" id="UP000518752"/>
    </source>
</evidence>
<dbReference type="Gene3D" id="1.10.405.10">
    <property type="entry name" value="Guanine Nucleotide Dissociation Inhibitor, domain 1"/>
    <property type="match status" value="1"/>
</dbReference>
<evidence type="ECO:0000259" key="2">
    <source>
        <dbReference type="Pfam" id="PF01593"/>
    </source>
</evidence>
<gene>
    <name evidence="3" type="ORF">D9757_011220</name>
</gene>
<dbReference type="SUPFAM" id="SSF54373">
    <property type="entry name" value="FAD-linked reductases, C-terminal domain"/>
    <property type="match status" value="1"/>
</dbReference>
<keyword evidence="4" id="KW-1185">Reference proteome</keyword>
<evidence type="ECO:0000256" key="1">
    <source>
        <dbReference type="SAM" id="MobiDB-lite"/>
    </source>
</evidence>
<evidence type="ECO:0000313" key="3">
    <source>
        <dbReference type="EMBL" id="KAF5368231.1"/>
    </source>
</evidence>
<dbReference type="GO" id="GO:0001716">
    <property type="term" value="F:L-amino-acid oxidase activity"/>
    <property type="evidence" value="ECO:0007669"/>
    <property type="project" value="TreeGrafter"/>
</dbReference>
<dbReference type="Pfam" id="PF01593">
    <property type="entry name" value="Amino_oxidase"/>
    <property type="match status" value="1"/>
</dbReference>
<dbReference type="InterPro" id="IPR036188">
    <property type="entry name" value="FAD/NAD-bd_sf"/>
</dbReference>
<dbReference type="SUPFAM" id="SSF51905">
    <property type="entry name" value="FAD/NAD(P)-binding domain"/>
    <property type="match status" value="1"/>
</dbReference>
<dbReference type="Gene3D" id="1.10.10.1620">
    <property type="match status" value="1"/>
</dbReference>
<dbReference type="Gene3D" id="3.50.50.60">
    <property type="entry name" value="FAD/NAD(P)-binding domain"/>
    <property type="match status" value="1"/>
</dbReference>
<dbReference type="AlphaFoldDB" id="A0A8H5GNT0"/>
<dbReference type="PANTHER" id="PTHR10742">
    <property type="entry name" value="FLAVIN MONOAMINE OXIDASE"/>
    <property type="match status" value="1"/>
</dbReference>
<name>A0A8H5GNT0_9AGAR</name>
<dbReference type="GO" id="GO:0009063">
    <property type="term" value="P:amino acid catabolic process"/>
    <property type="evidence" value="ECO:0007669"/>
    <property type="project" value="TreeGrafter"/>
</dbReference>
<dbReference type="Gene3D" id="3.90.660.10">
    <property type="match status" value="1"/>
</dbReference>
<comment type="caution">
    <text evidence="3">The sequence shown here is derived from an EMBL/GenBank/DDBJ whole genome shotgun (WGS) entry which is preliminary data.</text>
</comment>
<sequence length="776" mass="87819">MVEPTVELDESQALATIHIPPAWNTEVAYTFNQEYKQGIAELFYPDGSDVDVLDDDNHNYFVNDEDREDSGKSEHAPSQEECTLRLAFRYGRKRSISDQLQVLEITGEDSITFTVCSLQFHTRKKLMEQELQILAKDGSGFTGTLDESSSDMYAKIYLVNTEPPPKGPVDVEEPATESERAASEKATEILDDFANEMGIDPDSLGPGPPYDPPSELKTLPVGIIGAGCAGLYTAMILDTLGINYEIIEGSGRHGGRILTHHFTKLDLPYQYFECGAMRFPNIFLMRRTFDLAQKKLGMGNDKFIKITMHCDNAIKHFNGIGVKQGIYSQTDDNGSESADTFKIGITAKNKDGYIPEKYLHEGTTKLYKETLEPLRDYFVKLSFQDAFLKLMQHDNHSVRSYMQVAKGYPDSVIRWIEDMEWRTGGFDSSLTESVIASLSFDDPRSSNPDWFCFDGGTSKLIDGMLDKVENKPKYYKRVTAIKELPEYDNQAIQIEVDTSEDPRGSSPNSISGIYSNIISTLPLSVLRMVNLDDIYLSIGQKNALRGLQYQPSVKIGIQFKRPWWEDMGIVGGQSYTDRPPRSIVYPSYGPIPGKTTQRSNVLIAAYNGLLDSQRLAVYMKGHDTPQDRILLKLIMKDLAVVHNKPIDDLWEEYVDHYAWDWTSDTFSQGAFAWFGPGQFKEVYPHLTMPAGRKQRLFFAGDAISTCHGWVVGAFNSAWRCVHDMLVAHPELNPNPTEDIMAKFMNEWGDSEEWDDKKGARHVYLGRELFKRQQELR</sequence>
<feature type="region of interest" description="Disordered" evidence="1">
    <location>
        <begin position="163"/>
        <end position="183"/>
    </location>
</feature>
<dbReference type="InterPro" id="IPR002937">
    <property type="entry name" value="Amino_oxidase"/>
</dbReference>
<dbReference type="Proteomes" id="UP000518752">
    <property type="component" value="Unassembled WGS sequence"/>
</dbReference>
<dbReference type="PANTHER" id="PTHR10742:SF342">
    <property type="entry name" value="AMINE OXIDASE"/>
    <property type="match status" value="1"/>
</dbReference>
<dbReference type="InterPro" id="IPR050281">
    <property type="entry name" value="Flavin_monoamine_oxidase"/>
</dbReference>
<accession>A0A8H5GNT0</accession>
<organism evidence="3 4">
    <name type="scientific">Collybiopsis confluens</name>
    <dbReference type="NCBI Taxonomy" id="2823264"/>
    <lineage>
        <taxon>Eukaryota</taxon>
        <taxon>Fungi</taxon>
        <taxon>Dikarya</taxon>
        <taxon>Basidiomycota</taxon>
        <taxon>Agaricomycotina</taxon>
        <taxon>Agaricomycetes</taxon>
        <taxon>Agaricomycetidae</taxon>
        <taxon>Agaricales</taxon>
        <taxon>Marasmiineae</taxon>
        <taxon>Omphalotaceae</taxon>
        <taxon>Collybiopsis</taxon>
    </lineage>
</organism>
<dbReference type="EMBL" id="JAACJN010000135">
    <property type="protein sequence ID" value="KAF5368231.1"/>
    <property type="molecule type" value="Genomic_DNA"/>
</dbReference>
<feature type="domain" description="Amine oxidase" evidence="2">
    <location>
        <begin position="229"/>
        <end position="724"/>
    </location>
</feature>
<reference evidence="3 4" key="1">
    <citation type="journal article" date="2020" name="ISME J.">
        <title>Uncovering the hidden diversity of litter-decomposition mechanisms in mushroom-forming fungi.</title>
        <authorList>
            <person name="Floudas D."/>
            <person name="Bentzer J."/>
            <person name="Ahren D."/>
            <person name="Johansson T."/>
            <person name="Persson P."/>
            <person name="Tunlid A."/>
        </authorList>
    </citation>
    <scope>NUCLEOTIDE SEQUENCE [LARGE SCALE GENOMIC DNA]</scope>
    <source>
        <strain evidence="3 4">CBS 406.79</strain>
    </source>
</reference>
<protein>
    <recommendedName>
        <fullName evidence="2">Amine oxidase domain-containing protein</fullName>
    </recommendedName>
</protein>
<proteinExistence type="predicted"/>
<dbReference type="OrthoDB" id="7777654at2759"/>